<evidence type="ECO:0000259" key="1">
    <source>
        <dbReference type="Pfam" id="PF25372"/>
    </source>
</evidence>
<dbReference type="Gene3D" id="3.80.10.10">
    <property type="entry name" value="Ribonuclease Inhibitor"/>
    <property type="match status" value="1"/>
</dbReference>
<sequence>MVNAQMVSGYLDNSFNALVVSGGGESGGQTQNGVTDTTLSGWKDLPMELLLRIISVAGDDRMAIVASGVCTGWRDALGWGATSLSFSWCQDHMNELVISLAHKFTKLQVLSLRQIKPQLEDSAVEAVANSCHDLRELDLSRSFRLSDRSLYALAHGCPRLTRLNISGCSNFSDAALIYLTSQCKNLKCLNLCGCVRAASDRALQAIACNCSQLQSLNLDESVVALANGCPHLRSLGLYYCQNITDRAMYSLAENSRIRSKGMSWDTAKNSRGRDDKDGLASLNISQCTALTPPAVQAVCDSFPALHTCPERHSLIISGCLSLTTVHCACAHHRHRAGAGRAILSNHAY</sequence>
<dbReference type="SMART" id="SM00367">
    <property type="entry name" value="LRR_CC"/>
    <property type="match status" value="7"/>
</dbReference>
<dbReference type="InterPro" id="IPR006553">
    <property type="entry name" value="Leu-rich_rpt_Cys-con_subtyp"/>
</dbReference>
<dbReference type="EMBL" id="LT934116">
    <property type="protein sequence ID" value="VAH83041.1"/>
    <property type="molecule type" value="Genomic_DNA"/>
</dbReference>
<keyword evidence="3" id="KW-1185">Reference proteome</keyword>
<proteinExistence type="predicted"/>
<dbReference type="AlphaFoldDB" id="A0A9R1QT29"/>
<name>A0A9R1QT29_TRITD</name>
<evidence type="ECO:0000313" key="2">
    <source>
        <dbReference type="EMBL" id="VAH83041.1"/>
    </source>
</evidence>
<dbReference type="InterPro" id="IPR032675">
    <property type="entry name" value="LRR_dom_sf"/>
</dbReference>
<dbReference type="PANTHER" id="PTHR13318">
    <property type="entry name" value="PARTNER OF PAIRED, ISOFORM B-RELATED"/>
    <property type="match status" value="1"/>
</dbReference>
<dbReference type="Gramene" id="TRITD3Bv1G225060.1">
    <property type="protein sequence ID" value="TRITD3Bv1G225060.1"/>
    <property type="gene ID" value="TRITD3Bv1G225060"/>
</dbReference>
<dbReference type="GO" id="GO:0031146">
    <property type="term" value="P:SCF-dependent proteasomal ubiquitin-dependent protein catabolic process"/>
    <property type="evidence" value="ECO:0007669"/>
    <property type="project" value="TreeGrafter"/>
</dbReference>
<dbReference type="InterPro" id="IPR057207">
    <property type="entry name" value="FBXL15_LRR"/>
</dbReference>
<dbReference type="CDD" id="cd22161">
    <property type="entry name" value="F-box_AtSKP2-like"/>
    <property type="match status" value="1"/>
</dbReference>
<dbReference type="Pfam" id="PF25372">
    <property type="entry name" value="DUF7885"/>
    <property type="match status" value="1"/>
</dbReference>
<accession>A0A9R1QT29</accession>
<reference evidence="2 3" key="1">
    <citation type="submission" date="2017-09" db="EMBL/GenBank/DDBJ databases">
        <authorList>
            <consortium name="International Durum Wheat Genome Sequencing Consortium (IDWGSC)"/>
            <person name="Milanesi L."/>
        </authorList>
    </citation>
    <scope>NUCLEOTIDE SEQUENCE [LARGE SCALE GENOMIC DNA]</scope>
    <source>
        <strain evidence="3">cv. Svevo</strain>
    </source>
</reference>
<dbReference type="Proteomes" id="UP000324705">
    <property type="component" value="Chromosome 3B"/>
</dbReference>
<dbReference type="SUPFAM" id="SSF52047">
    <property type="entry name" value="RNI-like"/>
    <property type="match status" value="1"/>
</dbReference>
<gene>
    <name evidence="2" type="ORF">TRITD_3Bv1G225060</name>
</gene>
<dbReference type="PANTHER" id="PTHR13318:SF258">
    <property type="entry name" value="F-BOX PROTEIN SKP2A"/>
    <property type="match status" value="1"/>
</dbReference>
<protein>
    <recommendedName>
        <fullName evidence="1">F-box/LRR-repeat protein 15-like leucin rich repeat domain-containing protein</fullName>
    </recommendedName>
</protein>
<organism evidence="2 3">
    <name type="scientific">Triticum turgidum subsp. durum</name>
    <name type="common">Durum wheat</name>
    <name type="synonym">Triticum durum</name>
    <dbReference type="NCBI Taxonomy" id="4567"/>
    <lineage>
        <taxon>Eukaryota</taxon>
        <taxon>Viridiplantae</taxon>
        <taxon>Streptophyta</taxon>
        <taxon>Embryophyta</taxon>
        <taxon>Tracheophyta</taxon>
        <taxon>Spermatophyta</taxon>
        <taxon>Magnoliopsida</taxon>
        <taxon>Liliopsida</taxon>
        <taxon>Poales</taxon>
        <taxon>Poaceae</taxon>
        <taxon>BOP clade</taxon>
        <taxon>Pooideae</taxon>
        <taxon>Triticodae</taxon>
        <taxon>Triticeae</taxon>
        <taxon>Triticinae</taxon>
        <taxon>Triticum</taxon>
    </lineage>
</organism>
<feature type="domain" description="F-box/LRR-repeat protein 15-like leucin rich repeat" evidence="1">
    <location>
        <begin position="100"/>
        <end position="261"/>
    </location>
</feature>
<evidence type="ECO:0000313" key="3">
    <source>
        <dbReference type="Proteomes" id="UP000324705"/>
    </source>
</evidence>
<dbReference type="GO" id="GO:0019005">
    <property type="term" value="C:SCF ubiquitin ligase complex"/>
    <property type="evidence" value="ECO:0007669"/>
    <property type="project" value="TreeGrafter"/>
</dbReference>